<keyword evidence="2" id="KW-1185">Reference proteome</keyword>
<reference evidence="1 2" key="1">
    <citation type="submission" date="2022-11" db="EMBL/GenBank/DDBJ databases">
        <title>Minimal conservation of predation-associated metabolite biosynthetic gene clusters underscores biosynthetic potential of Myxococcota including descriptions for ten novel species: Archangium lansinium sp. nov., Myxococcus landrumus sp. nov., Nannocystis bai.</title>
        <authorList>
            <person name="Ahearne A."/>
            <person name="Stevens C."/>
            <person name="Phillips K."/>
        </authorList>
    </citation>
    <scope>NUCLEOTIDE SEQUENCE [LARGE SCALE GENOMIC DNA]</scope>
    <source>
        <strain evidence="1 2">MIWBW</strain>
    </source>
</reference>
<organism evidence="1 2">
    <name type="scientific">Archangium lansingense</name>
    <dbReference type="NCBI Taxonomy" id="2995310"/>
    <lineage>
        <taxon>Bacteria</taxon>
        <taxon>Pseudomonadati</taxon>
        <taxon>Myxococcota</taxon>
        <taxon>Myxococcia</taxon>
        <taxon>Myxococcales</taxon>
        <taxon>Cystobacterineae</taxon>
        <taxon>Archangiaceae</taxon>
        <taxon>Archangium</taxon>
    </lineage>
</organism>
<protein>
    <submittedName>
        <fullName evidence="1">Uncharacterized protein</fullName>
    </submittedName>
</protein>
<evidence type="ECO:0000313" key="1">
    <source>
        <dbReference type="EMBL" id="MCY1079688.1"/>
    </source>
</evidence>
<gene>
    <name evidence="1" type="ORF">OV287_35040</name>
</gene>
<proteinExistence type="predicted"/>
<accession>A0ABT4ADD7</accession>
<dbReference type="Proteomes" id="UP001207654">
    <property type="component" value="Unassembled WGS sequence"/>
</dbReference>
<comment type="caution">
    <text evidence="1">The sequence shown here is derived from an EMBL/GenBank/DDBJ whole genome shotgun (WGS) entry which is preliminary data.</text>
</comment>
<sequence>MRILQGDSVIIGSGKRAVGIVERRSGNQLVVRRPDAGNQREHVGRNEVSSLAEFMYTARKNETRFRNGLSLVGDSTLAELVEAFGYSVGQMPDHRGAAGDVLAGSHGAS</sequence>
<name>A0ABT4ADD7_9BACT</name>
<dbReference type="RefSeq" id="WP_267538389.1">
    <property type="nucleotide sequence ID" value="NZ_JAPNKA010000001.1"/>
</dbReference>
<dbReference type="EMBL" id="JAPNKA010000001">
    <property type="protein sequence ID" value="MCY1079688.1"/>
    <property type="molecule type" value="Genomic_DNA"/>
</dbReference>
<evidence type="ECO:0000313" key="2">
    <source>
        <dbReference type="Proteomes" id="UP001207654"/>
    </source>
</evidence>